<dbReference type="Proteomes" id="UP000647017">
    <property type="component" value="Unassembled WGS sequence"/>
</dbReference>
<sequence>MTDLVVRPLVAGEEKLFDSMPDPLPQLRQISYADGIAGGGYRPEHTFVALRGDRVVGRAAWLLLPGSVGEPWLERFDLDLGPSADAAQSTGPAGSVDTARLVDPTRPVGTVPQVGAALLRAAHDALGGPKVYHAALPAYWRRQPEVRAVAEASMAAARLAGLVERGERIRLSWAGGPLPTPSGRFSCRPAADAAEIGALVARIVEPVVLTGAETARAVAGVDLARDPLAWLTGTPPGNWRVALDGDEPVGLAGPTADACFPMIAYLGLLDDAVRDGTVRNDTVRGGTALGELVADAVAALAAGGAYEVVADVDAHRVAVLAELERTGFRRIRSRVVFTPA</sequence>
<evidence type="ECO:0000313" key="2">
    <source>
        <dbReference type="Proteomes" id="UP000647017"/>
    </source>
</evidence>
<evidence type="ECO:0008006" key="3">
    <source>
        <dbReference type="Google" id="ProtNLM"/>
    </source>
</evidence>
<reference evidence="1 2" key="1">
    <citation type="submission" date="2021-01" db="EMBL/GenBank/DDBJ databases">
        <title>Whole genome shotgun sequence of Verrucosispora andamanensis NBRC 109075.</title>
        <authorList>
            <person name="Komaki H."/>
            <person name="Tamura T."/>
        </authorList>
    </citation>
    <scope>NUCLEOTIDE SEQUENCE [LARGE SCALE GENOMIC DNA]</scope>
    <source>
        <strain evidence="1 2">NBRC 109075</strain>
    </source>
</reference>
<name>A0ABQ4I595_9ACTN</name>
<comment type="caution">
    <text evidence="1">The sequence shown here is derived from an EMBL/GenBank/DDBJ whole genome shotgun (WGS) entry which is preliminary data.</text>
</comment>
<dbReference type="RefSeq" id="WP_204015319.1">
    <property type="nucleotide sequence ID" value="NZ_BOOZ01000075.1"/>
</dbReference>
<keyword evidence="2" id="KW-1185">Reference proteome</keyword>
<evidence type="ECO:0000313" key="1">
    <source>
        <dbReference type="EMBL" id="GIJ13049.1"/>
    </source>
</evidence>
<accession>A0ABQ4I595</accession>
<dbReference type="EMBL" id="BOOZ01000075">
    <property type="protein sequence ID" value="GIJ13049.1"/>
    <property type="molecule type" value="Genomic_DNA"/>
</dbReference>
<organism evidence="1 2">
    <name type="scientific">Micromonospora andamanensis</name>
    <dbReference type="NCBI Taxonomy" id="1287068"/>
    <lineage>
        <taxon>Bacteria</taxon>
        <taxon>Bacillati</taxon>
        <taxon>Actinomycetota</taxon>
        <taxon>Actinomycetes</taxon>
        <taxon>Micromonosporales</taxon>
        <taxon>Micromonosporaceae</taxon>
        <taxon>Micromonospora</taxon>
    </lineage>
</organism>
<proteinExistence type="predicted"/>
<protein>
    <recommendedName>
        <fullName evidence="3">Acetyltransferase</fullName>
    </recommendedName>
</protein>
<gene>
    <name evidence="1" type="ORF">Van01_62630</name>
</gene>